<dbReference type="SUPFAM" id="SSF53474">
    <property type="entry name" value="alpha/beta-Hydrolases"/>
    <property type="match status" value="1"/>
</dbReference>
<organism evidence="2">
    <name type="scientific">Dichomitus squalens</name>
    <dbReference type="NCBI Taxonomy" id="114155"/>
    <lineage>
        <taxon>Eukaryota</taxon>
        <taxon>Fungi</taxon>
        <taxon>Dikarya</taxon>
        <taxon>Basidiomycota</taxon>
        <taxon>Agaricomycotina</taxon>
        <taxon>Agaricomycetes</taxon>
        <taxon>Polyporales</taxon>
        <taxon>Polyporaceae</taxon>
        <taxon>Dichomitus</taxon>
    </lineage>
</organism>
<dbReference type="PANTHER" id="PTHR43433">
    <property type="entry name" value="HYDROLASE, ALPHA/BETA FOLD FAMILY PROTEIN"/>
    <property type="match status" value="1"/>
</dbReference>
<evidence type="ECO:0000313" key="2">
    <source>
        <dbReference type="EMBL" id="TBU32330.1"/>
    </source>
</evidence>
<proteinExistence type="predicted"/>
<gene>
    <name evidence="2" type="ORF">BD311DRAFT_687164</name>
</gene>
<dbReference type="Proteomes" id="UP000292957">
    <property type="component" value="Unassembled WGS sequence"/>
</dbReference>
<dbReference type="InterPro" id="IPR050471">
    <property type="entry name" value="AB_hydrolase"/>
</dbReference>
<dbReference type="InterPro" id="IPR029058">
    <property type="entry name" value="AB_hydrolase_fold"/>
</dbReference>
<dbReference type="PRINTS" id="PR00111">
    <property type="entry name" value="ABHYDROLASE"/>
</dbReference>
<dbReference type="InterPro" id="IPR000073">
    <property type="entry name" value="AB_hydrolase_1"/>
</dbReference>
<evidence type="ECO:0000259" key="1">
    <source>
        <dbReference type="Pfam" id="PF00561"/>
    </source>
</evidence>
<dbReference type="Gene3D" id="3.40.50.1820">
    <property type="entry name" value="alpha/beta hydrolase"/>
    <property type="match status" value="1"/>
</dbReference>
<keyword evidence="2" id="KW-0378">Hydrolase</keyword>
<accession>A0A4Q9MWD3</accession>
<dbReference type="PANTHER" id="PTHR43433:SF5">
    <property type="entry name" value="AB HYDROLASE-1 DOMAIN-CONTAINING PROTEIN"/>
    <property type="match status" value="1"/>
</dbReference>
<name>A0A4Q9MWD3_9APHY</name>
<dbReference type="EMBL" id="ML143395">
    <property type="protein sequence ID" value="TBU32330.1"/>
    <property type="molecule type" value="Genomic_DNA"/>
</dbReference>
<dbReference type="OrthoDB" id="19657at2759"/>
<feature type="domain" description="AB hydrolase-1" evidence="1">
    <location>
        <begin position="61"/>
        <end position="307"/>
    </location>
</feature>
<protein>
    <submittedName>
        <fullName evidence="2">Alpha/beta-hydrolase</fullName>
    </submittedName>
</protein>
<sequence length="335" mass="37464">MTSEVMPAASSEDFELPPTIFDPTTCTRKGLCPVTQIRIQAETLESHSLYYEIHGSGPEKVIFIMGLNSTSAGWLPQVEYFGRQPEYSVMVFDNRGVGNSGAPRGPYTTSGMAEDAITLLNFVGWTEKHQVHVVGVSLGGMIAQELASRIPERIASLSLIVTKAGRRHWVDLPSYTGLRNLLRTMTIREPEKRIPHVLDMLFPRAWLDAKDPSDPQGRTNREIQEEAYKKRVAVTRPQPFLGAVSQMAAATTHYVSPERLRKISSTIPKVLIVTGDTDHLIDPRNSHHLKEDMPEAELIVKEGGAHGLAMQYKDWFNEVLERTFKEGRQRASSSQ</sequence>
<dbReference type="Pfam" id="PF00561">
    <property type="entry name" value="Abhydrolase_1"/>
    <property type="match status" value="1"/>
</dbReference>
<dbReference type="GO" id="GO:0016787">
    <property type="term" value="F:hydrolase activity"/>
    <property type="evidence" value="ECO:0007669"/>
    <property type="project" value="UniProtKB-KW"/>
</dbReference>
<reference evidence="2" key="1">
    <citation type="submission" date="2019-01" db="EMBL/GenBank/DDBJ databases">
        <title>Draft genome sequences of three monokaryotic isolates of the white-rot basidiomycete fungus Dichomitus squalens.</title>
        <authorList>
            <consortium name="DOE Joint Genome Institute"/>
            <person name="Lopez S.C."/>
            <person name="Andreopoulos B."/>
            <person name="Pangilinan J."/>
            <person name="Lipzen A."/>
            <person name="Riley R."/>
            <person name="Ahrendt S."/>
            <person name="Ng V."/>
            <person name="Barry K."/>
            <person name="Daum C."/>
            <person name="Grigoriev I.V."/>
            <person name="Hilden K.S."/>
            <person name="Makela M.R."/>
            <person name="de Vries R.P."/>
        </authorList>
    </citation>
    <scope>NUCLEOTIDE SEQUENCE [LARGE SCALE GENOMIC DNA]</scope>
    <source>
        <strain evidence="2">OM18370.1</strain>
    </source>
</reference>
<dbReference type="AlphaFoldDB" id="A0A4Q9MWD3"/>